<feature type="signal peptide" evidence="1">
    <location>
        <begin position="1"/>
        <end position="20"/>
    </location>
</feature>
<evidence type="ECO:0000256" key="1">
    <source>
        <dbReference type="SAM" id="SignalP"/>
    </source>
</evidence>
<name>A0A8A3NS48_9HELO</name>
<accession>A0A8A3NS48</accession>
<keyword evidence="1" id="KW-0732">Signal</keyword>
<reference evidence="2" key="1">
    <citation type="submission" date="2020-10" db="EMBL/GenBank/DDBJ databases">
        <title>Genome Sequence of Monilinia vaccinii-corymbosi Sheds Light on Mummy Berry Disease Infection of Blueberry and Mating Type.</title>
        <authorList>
            <person name="Yow A.G."/>
            <person name="Zhang Y."/>
            <person name="Bansal K."/>
            <person name="Eacker S.M."/>
            <person name="Sullivan S."/>
            <person name="Liachko I."/>
            <person name="Cubeta M.A."/>
            <person name="Rollins J.A."/>
            <person name="Ashrafi H."/>
        </authorList>
    </citation>
    <scope>NUCLEOTIDE SEQUENCE</scope>
    <source>
        <strain evidence="2">RL-1</strain>
    </source>
</reference>
<feature type="chain" id="PRO_5032423083" evidence="1">
    <location>
        <begin position="21"/>
        <end position="246"/>
    </location>
</feature>
<gene>
    <name evidence="2" type="ORF">DSL72_003023</name>
</gene>
<dbReference type="Proteomes" id="UP000672032">
    <property type="component" value="Chromosome 1"/>
</dbReference>
<sequence length="246" mass="26293">MSYNKYVLASLLLSASTAVASSMKAFVKRDSWGPSFSLGPAKQEIIQTTTTIYPGKMPSDQQGYLFAWLGISNGTGDLIQSIIGSYPAGGSECDGQEGANTTWCISSEVYGSGYQYVGALTTADLTWENGIKLNYTLADPDTYLWTQTMSDAVTGKLLSSFQKTSGPMLGWGTALECDNYKGVACTGTDQYQYYINSTIRLKAADSTFSSTLGFGTGVTHTDMETTDGGATWTIAKIEIPPMVTSS</sequence>
<evidence type="ECO:0000313" key="3">
    <source>
        <dbReference type="Proteomes" id="UP000672032"/>
    </source>
</evidence>
<keyword evidence="3" id="KW-1185">Reference proteome</keyword>
<evidence type="ECO:0000313" key="2">
    <source>
        <dbReference type="EMBL" id="QSZ28525.1"/>
    </source>
</evidence>
<dbReference type="EMBL" id="CP063405">
    <property type="protein sequence ID" value="QSZ28525.1"/>
    <property type="molecule type" value="Genomic_DNA"/>
</dbReference>
<proteinExistence type="predicted"/>
<protein>
    <submittedName>
        <fullName evidence="2">Uncharacterized protein</fullName>
    </submittedName>
</protein>
<organism evidence="2 3">
    <name type="scientific">Monilinia vaccinii-corymbosi</name>
    <dbReference type="NCBI Taxonomy" id="61207"/>
    <lineage>
        <taxon>Eukaryota</taxon>
        <taxon>Fungi</taxon>
        <taxon>Dikarya</taxon>
        <taxon>Ascomycota</taxon>
        <taxon>Pezizomycotina</taxon>
        <taxon>Leotiomycetes</taxon>
        <taxon>Helotiales</taxon>
        <taxon>Sclerotiniaceae</taxon>
        <taxon>Monilinia</taxon>
    </lineage>
</organism>
<dbReference type="AlphaFoldDB" id="A0A8A3NS48"/>
<dbReference type="OrthoDB" id="5086500at2759"/>